<organism evidence="2 3">
    <name type="scientific">Paralvinella palmiformis</name>
    <dbReference type="NCBI Taxonomy" id="53620"/>
    <lineage>
        <taxon>Eukaryota</taxon>
        <taxon>Metazoa</taxon>
        <taxon>Spiralia</taxon>
        <taxon>Lophotrochozoa</taxon>
        <taxon>Annelida</taxon>
        <taxon>Polychaeta</taxon>
        <taxon>Sedentaria</taxon>
        <taxon>Canalipalpata</taxon>
        <taxon>Terebellida</taxon>
        <taxon>Terebelliformia</taxon>
        <taxon>Alvinellidae</taxon>
        <taxon>Paralvinella</taxon>
    </lineage>
</organism>
<feature type="signal peptide" evidence="1">
    <location>
        <begin position="1"/>
        <end position="16"/>
    </location>
</feature>
<feature type="chain" id="PRO_5042234015" evidence="1">
    <location>
        <begin position="17"/>
        <end position="188"/>
    </location>
</feature>
<sequence>MGGVHLLMSFVGSVGTLMVNIGLEEMIKSAFRGVAKMLTGKKFHENCRSLLMVTEELVRDILEQVDCHTDVMVLLEERASRSRTVKLCLDNLVTPTFIIMLFVRAEFKLSVNSQKDVSLMAEELQKDIITHKEEMPQRIRADNEDRAKLQARINIAIDPLDPHGHPVGVVNIATGRIATDNVKFHHEM</sequence>
<evidence type="ECO:0000256" key="1">
    <source>
        <dbReference type="SAM" id="SignalP"/>
    </source>
</evidence>
<keyword evidence="1" id="KW-0732">Signal</keyword>
<evidence type="ECO:0000313" key="2">
    <source>
        <dbReference type="EMBL" id="KAK2151015.1"/>
    </source>
</evidence>
<gene>
    <name evidence="2" type="ORF">LSH36_379g01088</name>
</gene>
<accession>A0AAD9MZB7</accession>
<dbReference type="EMBL" id="JAODUP010000379">
    <property type="protein sequence ID" value="KAK2151015.1"/>
    <property type="molecule type" value="Genomic_DNA"/>
</dbReference>
<keyword evidence="3" id="KW-1185">Reference proteome</keyword>
<dbReference type="Proteomes" id="UP001208570">
    <property type="component" value="Unassembled WGS sequence"/>
</dbReference>
<protein>
    <submittedName>
        <fullName evidence="2">Uncharacterized protein</fullName>
    </submittedName>
</protein>
<proteinExistence type="predicted"/>
<name>A0AAD9MZB7_9ANNE</name>
<comment type="caution">
    <text evidence="2">The sequence shown here is derived from an EMBL/GenBank/DDBJ whole genome shotgun (WGS) entry which is preliminary data.</text>
</comment>
<evidence type="ECO:0000313" key="3">
    <source>
        <dbReference type="Proteomes" id="UP001208570"/>
    </source>
</evidence>
<dbReference type="AlphaFoldDB" id="A0AAD9MZB7"/>
<reference evidence="2" key="1">
    <citation type="journal article" date="2023" name="Mol. Biol. Evol.">
        <title>Third-Generation Sequencing Reveals the Adaptive Role of the Epigenome in Three Deep-Sea Polychaetes.</title>
        <authorList>
            <person name="Perez M."/>
            <person name="Aroh O."/>
            <person name="Sun Y."/>
            <person name="Lan Y."/>
            <person name="Juniper S.K."/>
            <person name="Young C.R."/>
            <person name="Angers B."/>
            <person name="Qian P.Y."/>
        </authorList>
    </citation>
    <scope>NUCLEOTIDE SEQUENCE</scope>
    <source>
        <strain evidence="2">P08H-3</strain>
    </source>
</reference>